<dbReference type="Proteomes" id="UP001623660">
    <property type="component" value="Unassembled WGS sequence"/>
</dbReference>
<dbReference type="RefSeq" id="WP_406791958.1">
    <property type="nucleotide sequence ID" value="NZ_JBJHZX010000012.1"/>
</dbReference>
<organism evidence="1 2">
    <name type="scientific">Candidatus Clostridium eludens</name>
    <dbReference type="NCBI Taxonomy" id="3381663"/>
    <lineage>
        <taxon>Bacteria</taxon>
        <taxon>Bacillati</taxon>
        <taxon>Bacillota</taxon>
        <taxon>Clostridia</taxon>
        <taxon>Eubacteriales</taxon>
        <taxon>Clostridiaceae</taxon>
        <taxon>Clostridium</taxon>
    </lineage>
</organism>
<evidence type="ECO:0000313" key="2">
    <source>
        <dbReference type="Proteomes" id="UP001623660"/>
    </source>
</evidence>
<gene>
    <name evidence="1" type="ORF">ACJDU8_09740</name>
</gene>
<dbReference type="EMBL" id="JBJHZX010000012">
    <property type="protein sequence ID" value="MFL0195841.1"/>
    <property type="molecule type" value="Genomic_DNA"/>
</dbReference>
<accession>A0ABW8SKG1</accession>
<evidence type="ECO:0000313" key="1">
    <source>
        <dbReference type="EMBL" id="MFL0195841.1"/>
    </source>
</evidence>
<keyword evidence="2" id="KW-1185">Reference proteome</keyword>
<reference evidence="1 2" key="1">
    <citation type="submission" date="2024-11" db="EMBL/GenBank/DDBJ databases">
        <authorList>
            <person name="Heng Y.C."/>
            <person name="Lim A.C.H."/>
            <person name="Lee J.K.Y."/>
            <person name="Kittelmann S."/>
        </authorList>
    </citation>
    <scope>NUCLEOTIDE SEQUENCE [LARGE SCALE GENOMIC DNA]</scope>
    <source>
        <strain evidence="1 2">WILCCON 0269</strain>
    </source>
</reference>
<comment type="caution">
    <text evidence="1">The sequence shown here is derived from an EMBL/GenBank/DDBJ whole genome shotgun (WGS) entry which is preliminary data.</text>
</comment>
<protein>
    <submittedName>
        <fullName evidence="1">Uncharacterized protein</fullName>
    </submittedName>
</protein>
<proteinExistence type="predicted"/>
<sequence>MNNRINLNCKCPNTKCEMHGKCKECRERHGNKSVYCQLSDFRKKVNNFLCKIVAR</sequence>
<name>A0ABW8SKG1_9CLOT</name>